<feature type="transmembrane region" description="Helical" evidence="7">
    <location>
        <begin position="143"/>
        <end position="161"/>
    </location>
</feature>
<dbReference type="RefSeq" id="WP_092542854.1">
    <property type="nucleotide sequence ID" value="NZ_BOMJ01000053.1"/>
</dbReference>
<name>A0A1H1URW2_9ACTN</name>
<evidence type="ECO:0000259" key="8">
    <source>
        <dbReference type="PROSITE" id="PS50928"/>
    </source>
</evidence>
<dbReference type="InterPro" id="IPR035906">
    <property type="entry name" value="MetI-like_sf"/>
</dbReference>
<evidence type="ECO:0000256" key="2">
    <source>
        <dbReference type="ARBA" id="ARBA00022448"/>
    </source>
</evidence>
<dbReference type="CDD" id="cd06261">
    <property type="entry name" value="TM_PBP2"/>
    <property type="match status" value="1"/>
</dbReference>
<keyword evidence="5 7" id="KW-1133">Transmembrane helix</keyword>
<feature type="transmembrane region" description="Helical" evidence="7">
    <location>
        <begin position="248"/>
        <end position="267"/>
    </location>
</feature>
<evidence type="ECO:0000256" key="7">
    <source>
        <dbReference type="RuleBase" id="RU363032"/>
    </source>
</evidence>
<evidence type="ECO:0000313" key="10">
    <source>
        <dbReference type="Proteomes" id="UP000198688"/>
    </source>
</evidence>
<gene>
    <name evidence="9" type="ORF">SAMN04489716_1520</name>
</gene>
<evidence type="ECO:0000256" key="4">
    <source>
        <dbReference type="ARBA" id="ARBA00022692"/>
    </source>
</evidence>
<evidence type="ECO:0000256" key="6">
    <source>
        <dbReference type="ARBA" id="ARBA00023136"/>
    </source>
</evidence>
<dbReference type="InterPro" id="IPR050366">
    <property type="entry name" value="BP-dependent_transpt_permease"/>
</dbReference>
<dbReference type="InterPro" id="IPR000515">
    <property type="entry name" value="MetI-like"/>
</dbReference>
<feature type="transmembrane region" description="Helical" evidence="7">
    <location>
        <begin position="84"/>
        <end position="107"/>
    </location>
</feature>
<keyword evidence="10" id="KW-1185">Reference proteome</keyword>
<proteinExistence type="inferred from homology"/>
<dbReference type="GO" id="GO:0005886">
    <property type="term" value="C:plasma membrane"/>
    <property type="evidence" value="ECO:0007669"/>
    <property type="project" value="UniProtKB-SubCell"/>
</dbReference>
<feature type="transmembrane region" description="Helical" evidence="7">
    <location>
        <begin position="21"/>
        <end position="40"/>
    </location>
</feature>
<comment type="similarity">
    <text evidence="7">Belongs to the binding-protein-dependent transport system permease family.</text>
</comment>
<keyword evidence="6 7" id="KW-0472">Membrane</keyword>
<sequence>MLSSRDLVRPVTLKAAGPGERIAVGLLLVLVIVVICGPLLSPYSAIVPSGEPYLPPLSAGHPLGTDNLGLDVATRVLDGMRTSVYAAVVVTLFAAVAGLVIGTLAGFAGGFLDTALMRFTDLFLALPATIVAMAIAAGLGPSLTSSMIAIGVVWWPLYARLVRGEVRRVTTGLHVEAARMSGTKGLRLVRRHVVPSVLPTVAVTASQDIGAVILTIASLSFVGLGAPAPAPELGLMASAGMQYVVNAWWIPVVPGLAVGLLSLLCTYSGDGLRSVLRAKGA</sequence>
<feature type="transmembrane region" description="Helical" evidence="7">
    <location>
        <begin position="119"/>
        <end position="137"/>
    </location>
</feature>
<dbReference type="Pfam" id="PF00528">
    <property type="entry name" value="BPD_transp_1"/>
    <property type="match status" value="1"/>
</dbReference>
<protein>
    <submittedName>
        <fullName evidence="9">Peptide/nickel transport system permease protein</fullName>
    </submittedName>
</protein>
<feature type="domain" description="ABC transmembrane type-1" evidence="8">
    <location>
        <begin position="80"/>
        <end position="269"/>
    </location>
</feature>
<keyword evidence="4 7" id="KW-0812">Transmembrane</keyword>
<comment type="subcellular location">
    <subcellularLocation>
        <location evidence="1 7">Cell membrane</location>
        <topology evidence="1 7">Multi-pass membrane protein</topology>
    </subcellularLocation>
</comment>
<organism evidence="9 10">
    <name type="scientific">Actinoplanes derwentensis</name>
    <dbReference type="NCBI Taxonomy" id="113562"/>
    <lineage>
        <taxon>Bacteria</taxon>
        <taxon>Bacillati</taxon>
        <taxon>Actinomycetota</taxon>
        <taxon>Actinomycetes</taxon>
        <taxon>Micromonosporales</taxon>
        <taxon>Micromonosporaceae</taxon>
        <taxon>Actinoplanes</taxon>
    </lineage>
</organism>
<evidence type="ECO:0000256" key="1">
    <source>
        <dbReference type="ARBA" id="ARBA00004651"/>
    </source>
</evidence>
<evidence type="ECO:0000313" key="9">
    <source>
        <dbReference type="EMBL" id="SDS74991.1"/>
    </source>
</evidence>
<dbReference type="PANTHER" id="PTHR43386">
    <property type="entry name" value="OLIGOPEPTIDE TRANSPORT SYSTEM PERMEASE PROTEIN APPC"/>
    <property type="match status" value="1"/>
</dbReference>
<dbReference type="Proteomes" id="UP000198688">
    <property type="component" value="Chromosome I"/>
</dbReference>
<keyword evidence="3" id="KW-1003">Cell membrane</keyword>
<dbReference type="SUPFAM" id="SSF161098">
    <property type="entry name" value="MetI-like"/>
    <property type="match status" value="1"/>
</dbReference>
<dbReference type="EMBL" id="LT629758">
    <property type="protein sequence ID" value="SDS74991.1"/>
    <property type="molecule type" value="Genomic_DNA"/>
</dbReference>
<dbReference type="GO" id="GO:0055085">
    <property type="term" value="P:transmembrane transport"/>
    <property type="evidence" value="ECO:0007669"/>
    <property type="project" value="InterPro"/>
</dbReference>
<dbReference type="OrthoDB" id="9812701at2"/>
<keyword evidence="2 7" id="KW-0813">Transport</keyword>
<evidence type="ECO:0000256" key="3">
    <source>
        <dbReference type="ARBA" id="ARBA00022475"/>
    </source>
</evidence>
<accession>A0A1H1URW2</accession>
<dbReference type="PANTHER" id="PTHR43386:SF1">
    <property type="entry name" value="D,D-DIPEPTIDE TRANSPORT SYSTEM PERMEASE PROTEIN DDPC-RELATED"/>
    <property type="match status" value="1"/>
</dbReference>
<dbReference type="PROSITE" id="PS50928">
    <property type="entry name" value="ABC_TM1"/>
    <property type="match status" value="1"/>
</dbReference>
<dbReference type="Gene3D" id="1.10.3720.10">
    <property type="entry name" value="MetI-like"/>
    <property type="match status" value="1"/>
</dbReference>
<evidence type="ECO:0000256" key="5">
    <source>
        <dbReference type="ARBA" id="ARBA00022989"/>
    </source>
</evidence>
<reference evidence="9 10" key="1">
    <citation type="submission" date="2016-10" db="EMBL/GenBank/DDBJ databases">
        <authorList>
            <person name="de Groot N.N."/>
        </authorList>
    </citation>
    <scope>NUCLEOTIDE SEQUENCE [LARGE SCALE GENOMIC DNA]</scope>
    <source>
        <strain evidence="9 10">DSM 43941</strain>
    </source>
</reference>
<dbReference type="STRING" id="113562.SAMN04489716_1520"/>
<feature type="transmembrane region" description="Helical" evidence="7">
    <location>
        <begin position="209"/>
        <end position="228"/>
    </location>
</feature>
<dbReference type="AlphaFoldDB" id="A0A1H1URW2"/>